<reference evidence="15" key="1">
    <citation type="journal article" date="2017" name="J. ISSAAS">
        <title>Comparative analysis of the genomes of Stylophora pistillata and Acropora digitifera provides evidence for extensive differences between species of corals.</title>
        <authorList>
            <person name="Voolstra C.R."/>
            <person name="Li Y."/>
            <person name="Liew Y.J."/>
            <person name="Baumgarten S."/>
            <person name="Zoccola D."/>
            <person name="Flot J.-F."/>
            <person name="Tambutte S."/>
            <person name="Allemand D."/>
            <person name="Aranda M."/>
        </authorList>
    </citation>
    <scope>NUCLEOTIDE SEQUENCE</scope>
    <source>
        <strain evidence="15">CSM Monaco</strain>
        <tissue evidence="15">Whole animal</tissue>
    </source>
</reference>
<evidence type="ECO:0000259" key="14">
    <source>
        <dbReference type="Pfam" id="PF00520"/>
    </source>
</evidence>
<evidence type="ECO:0000256" key="9">
    <source>
        <dbReference type="ARBA" id="ARBA00023136"/>
    </source>
</evidence>
<dbReference type="PANTHER" id="PTHR47143">
    <property type="entry name" value="TRANSIENT RECEPTOR POTENTIAL CATION CHANNEL PROTEIN PAINLESS"/>
    <property type="match status" value="1"/>
</dbReference>
<keyword evidence="6 13" id="KW-1133">Transmembrane helix</keyword>
<keyword evidence="5" id="KW-0677">Repeat</keyword>
<feature type="domain" description="Ion transport" evidence="14">
    <location>
        <begin position="921"/>
        <end position="1127"/>
    </location>
</feature>
<keyword evidence="8" id="KW-0406">Ion transport</keyword>
<dbReference type="Pfam" id="PF13857">
    <property type="entry name" value="Ank_5"/>
    <property type="match status" value="1"/>
</dbReference>
<evidence type="ECO:0000256" key="2">
    <source>
        <dbReference type="ARBA" id="ARBA00022448"/>
    </source>
</evidence>
<dbReference type="GO" id="GO:0005216">
    <property type="term" value="F:monoatomic ion channel activity"/>
    <property type="evidence" value="ECO:0007669"/>
    <property type="project" value="InterPro"/>
</dbReference>
<evidence type="ECO:0000256" key="10">
    <source>
        <dbReference type="ARBA" id="ARBA00023303"/>
    </source>
</evidence>
<evidence type="ECO:0000256" key="13">
    <source>
        <dbReference type="SAM" id="Phobius"/>
    </source>
</evidence>
<feature type="transmembrane region" description="Helical" evidence="13">
    <location>
        <begin position="866"/>
        <end position="887"/>
    </location>
</feature>
<keyword evidence="4 13" id="KW-0812">Transmembrane</keyword>
<dbReference type="Pfam" id="PF12796">
    <property type="entry name" value="Ank_2"/>
    <property type="match status" value="5"/>
</dbReference>
<dbReference type="PRINTS" id="PR01415">
    <property type="entry name" value="ANKYRIN"/>
</dbReference>
<dbReference type="Pfam" id="PF00520">
    <property type="entry name" value="Ion_trans"/>
    <property type="match status" value="1"/>
</dbReference>
<dbReference type="Pfam" id="PF13637">
    <property type="entry name" value="Ank_4"/>
    <property type="match status" value="2"/>
</dbReference>
<keyword evidence="15" id="KW-0675">Receptor</keyword>
<accession>A0A2B4SK36</accession>
<dbReference type="SUPFAM" id="SSF48403">
    <property type="entry name" value="Ankyrin repeat"/>
    <property type="match status" value="3"/>
</dbReference>
<organism evidence="15 16">
    <name type="scientific">Stylophora pistillata</name>
    <name type="common">Smooth cauliflower coral</name>
    <dbReference type="NCBI Taxonomy" id="50429"/>
    <lineage>
        <taxon>Eukaryota</taxon>
        <taxon>Metazoa</taxon>
        <taxon>Cnidaria</taxon>
        <taxon>Anthozoa</taxon>
        <taxon>Hexacorallia</taxon>
        <taxon>Scleractinia</taxon>
        <taxon>Astrocoeniina</taxon>
        <taxon>Pocilloporidae</taxon>
        <taxon>Stylophora</taxon>
    </lineage>
</organism>
<feature type="region of interest" description="Disordered" evidence="12">
    <location>
        <begin position="145"/>
        <end position="196"/>
    </location>
</feature>
<comment type="subcellular location">
    <subcellularLocation>
        <location evidence="1">Membrane</location>
        <topology evidence="1">Multi-pass membrane protein</topology>
    </subcellularLocation>
</comment>
<feature type="repeat" description="ANK" evidence="11">
    <location>
        <begin position="602"/>
        <end position="634"/>
    </location>
</feature>
<evidence type="ECO:0000256" key="1">
    <source>
        <dbReference type="ARBA" id="ARBA00004141"/>
    </source>
</evidence>
<dbReference type="PROSITE" id="PS50297">
    <property type="entry name" value="ANK_REP_REGION"/>
    <property type="match status" value="11"/>
</dbReference>
<dbReference type="GO" id="GO:1902495">
    <property type="term" value="C:transmembrane transporter complex"/>
    <property type="evidence" value="ECO:0007669"/>
    <property type="project" value="TreeGrafter"/>
</dbReference>
<evidence type="ECO:0000313" key="16">
    <source>
        <dbReference type="Proteomes" id="UP000225706"/>
    </source>
</evidence>
<dbReference type="EMBL" id="LSMT01000077">
    <property type="protein sequence ID" value="PFX28785.1"/>
    <property type="molecule type" value="Genomic_DNA"/>
</dbReference>
<dbReference type="AlphaFoldDB" id="A0A2B4SK36"/>
<keyword evidence="7 11" id="KW-0040">ANK repeat</keyword>
<keyword evidence="3" id="KW-0716">Sensory transduction</keyword>
<feature type="repeat" description="ANK" evidence="11">
    <location>
        <begin position="433"/>
        <end position="465"/>
    </location>
</feature>
<feature type="repeat" description="ANK" evidence="11">
    <location>
        <begin position="98"/>
        <end position="130"/>
    </location>
</feature>
<comment type="caution">
    <text evidence="15">The sequence shown here is derived from an EMBL/GenBank/DDBJ whole genome shotgun (WGS) entry which is preliminary data.</text>
</comment>
<dbReference type="InterPro" id="IPR036770">
    <property type="entry name" value="Ankyrin_rpt-contain_sf"/>
</dbReference>
<feature type="repeat" description="ANK" evidence="11">
    <location>
        <begin position="668"/>
        <end position="700"/>
    </location>
</feature>
<dbReference type="Gene3D" id="1.25.40.20">
    <property type="entry name" value="Ankyrin repeat-containing domain"/>
    <property type="match status" value="7"/>
</dbReference>
<dbReference type="PANTHER" id="PTHR47143:SF3">
    <property type="entry name" value="PWWP DOMAIN-CONTAINING PROTEIN"/>
    <property type="match status" value="1"/>
</dbReference>
<feature type="repeat" description="ANK" evidence="11">
    <location>
        <begin position="400"/>
        <end position="432"/>
    </location>
</feature>
<proteinExistence type="predicted"/>
<feature type="compositionally biased region" description="Basic and acidic residues" evidence="12">
    <location>
        <begin position="175"/>
        <end position="184"/>
    </location>
</feature>
<dbReference type="OrthoDB" id="1661883at2759"/>
<feature type="repeat" description="ANK" evidence="11">
    <location>
        <begin position="257"/>
        <end position="290"/>
    </location>
</feature>
<keyword evidence="10" id="KW-0407">Ion channel</keyword>
<evidence type="ECO:0000256" key="3">
    <source>
        <dbReference type="ARBA" id="ARBA00022606"/>
    </source>
</evidence>
<gene>
    <name evidence="15" type="primary">trpa-1</name>
    <name evidence="15" type="ORF">AWC38_SpisGene6524</name>
</gene>
<evidence type="ECO:0000256" key="11">
    <source>
        <dbReference type="PROSITE-ProRule" id="PRU00023"/>
    </source>
</evidence>
<name>A0A2B4SK36_STYPI</name>
<evidence type="ECO:0000256" key="6">
    <source>
        <dbReference type="ARBA" id="ARBA00022989"/>
    </source>
</evidence>
<dbReference type="InterPro" id="IPR005821">
    <property type="entry name" value="Ion_trans_dom"/>
</dbReference>
<feature type="transmembrane region" description="Helical" evidence="13">
    <location>
        <begin position="1033"/>
        <end position="1056"/>
    </location>
</feature>
<keyword evidence="16" id="KW-1185">Reference proteome</keyword>
<sequence>MESKRDLKAGSVLLTPLLGLTSRKSENDASNALHNSMPSICYLPSRSSKNLLGLERESVENATVSLHQAARDGKRELVERRLEKLGKGNKRINKKDQDNTTALHYAVRYNHLHIVKLLMEYGADVEAKGEDDATPLHYAARFRPVPRVSGGTPRPTPQVTPSPSMENMSDIGLALKKDNKKKDGGNGSLNKGTKDRLLGSLSKHKETLGNKLFSKDHLTVEKKNSFPRDLPSVPLGVETMISYLLSRKANVNARDGYGSTPLHYAVAKGNPEAVEELLADPGIDIEAKDKTMMTPLHVASSQGSLAVAKCLINAGADLRSLDEEQMTPLHFACMEGSLEVAKLLFETAAEKGGWALVSKMVTDQDREEQTALHLAVEDGDLNLAKLCLDKGANVNAHKMNMSSPLHLAATGGDLNIVKMLIEHDANIEAKNSSQETPLHRAALFNRVDIVDYLLSRGAFIECRDKDKDTPLLIAASKNHSETMKRLLNHGADIGAKDSNDETPIYRAASEGCIEALEFLLKDRKGKTLVEEYDKYENTPLHVAAKKGYVRIVQLLLDNGCCIDSKNDGSLTPLHLAAKFGRIRTVCALLRRDMSIINDEDDASNTPLHLAALHGYDKVAKELIDRGAAIDARNANLWTPLDCAAAKGWVDAATVLLDENCPVDPTDKAKTTPLHLAAREGHVEMVKLLLSRKANITLTDSAGLNCLDMAIENNHKEVALVIIRHKDWKQAMRNRTKDGTTINTPMRKLIKKLPEVAEKVFNRCVKPNGFPVDHPQYAITLNYEFLDDVSLEWAGFLTPESSDHEGFGVDAVMYKIKSALPENVSKQVEIKSNHPLMLMVTKERVKLLSHPLVTYLLRYKWRSFGRYVYYGRLILYGIFLFFLTGYAMLTTKSLPITLCNDTQCTCNVTFSAKTPSTGSEIMWRKLGRPMILVTTSISLLLEIIRFCYMWKLYIQWNRLIEVFAYVFSMIYIVDDFRLDGTSFTILEGSRCFVWHSSFGATAVSLSWIGLVLFMRKFPKLGIYVVMFTDIFKTFAQFFVVCFLFIVAFGLGFHILLFNQVPYSTPGRAMLKTTMGMLGEYEYDTVYNDNDVPPVTWALYVAFVVINCLIIMNLLVGLAVDDIKGVQEKAVVKRLAMQVDLALDVEKALPAIFRQRFATTQEDVYPNSNKYWTIWSFWNQNVSPARAIYEAMNPEKTPIEKLQNHQEALKEEVMTLKSKLKTVLDHTTQLEAMMKALMKHHAISVEEKEEGEDDD</sequence>
<feature type="repeat" description="ANK" evidence="11">
    <location>
        <begin position="324"/>
        <end position="350"/>
    </location>
</feature>
<evidence type="ECO:0000256" key="4">
    <source>
        <dbReference type="ARBA" id="ARBA00022692"/>
    </source>
</evidence>
<evidence type="ECO:0000313" key="15">
    <source>
        <dbReference type="EMBL" id="PFX28785.1"/>
    </source>
</evidence>
<evidence type="ECO:0000256" key="7">
    <source>
        <dbReference type="ARBA" id="ARBA00023043"/>
    </source>
</evidence>
<feature type="repeat" description="ANK" evidence="11">
    <location>
        <begin position="535"/>
        <end position="567"/>
    </location>
</feature>
<protein>
    <submittedName>
        <fullName evidence="15">Transient receptor potential cation channel subfamily A member 1-like</fullName>
    </submittedName>
</protein>
<evidence type="ECO:0000256" key="8">
    <source>
        <dbReference type="ARBA" id="ARBA00023065"/>
    </source>
</evidence>
<dbReference type="Proteomes" id="UP000225706">
    <property type="component" value="Unassembled WGS sequence"/>
</dbReference>
<dbReference type="InterPro" id="IPR002110">
    <property type="entry name" value="Ankyrin_rpt"/>
</dbReference>
<dbReference type="SMART" id="SM00248">
    <property type="entry name" value="ANK"/>
    <property type="match status" value="15"/>
</dbReference>
<evidence type="ECO:0000256" key="5">
    <source>
        <dbReference type="ARBA" id="ARBA00022737"/>
    </source>
</evidence>
<feature type="repeat" description="ANK" evidence="11">
    <location>
        <begin position="466"/>
        <end position="498"/>
    </location>
</feature>
<keyword evidence="2" id="KW-0813">Transport</keyword>
<dbReference type="InterPro" id="IPR052076">
    <property type="entry name" value="TRP_cation_channel"/>
</dbReference>
<feature type="transmembrane region" description="Helical" evidence="13">
    <location>
        <begin position="955"/>
        <end position="972"/>
    </location>
</feature>
<feature type="repeat" description="ANK" evidence="11">
    <location>
        <begin position="367"/>
        <end position="399"/>
    </location>
</feature>
<feature type="repeat" description="ANK" evidence="11">
    <location>
        <begin position="291"/>
        <end position="323"/>
    </location>
</feature>
<keyword evidence="9 13" id="KW-0472">Membrane</keyword>
<feature type="transmembrane region" description="Helical" evidence="13">
    <location>
        <begin position="1095"/>
        <end position="1118"/>
    </location>
</feature>
<dbReference type="PROSITE" id="PS50088">
    <property type="entry name" value="ANK_REPEAT"/>
    <property type="match status" value="11"/>
</dbReference>
<evidence type="ECO:0000256" key="12">
    <source>
        <dbReference type="SAM" id="MobiDB-lite"/>
    </source>
</evidence>
<feature type="transmembrane region" description="Helical" evidence="13">
    <location>
        <begin position="992"/>
        <end position="1012"/>
    </location>
</feature>